<evidence type="ECO:0000313" key="2">
    <source>
        <dbReference type="Proteomes" id="UP001157502"/>
    </source>
</evidence>
<sequence>MVASSEIYSDRKCIVLERRSPSFRPTTPRECPLSDSGGCDTHHGASRLHTHLTLCRRGQGEGSQAPGRRKPFAPVTTNHNPKQARRLLQRGTRVGPFRWFYDPGLNRTDTAAVLWPEVQMTQAPPWVVHFICPDTWSTGVHYGGGGVLFKRTPLRAPPSPPAPGSILRQQGSSPPEGGTHSHVQGED</sequence>
<evidence type="ECO:0000313" key="1">
    <source>
        <dbReference type="EMBL" id="KAJ7994507.1"/>
    </source>
</evidence>
<organism evidence="1 2">
    <name type="scientific">Dallia pectoralis</name>
    <name type="common">Alaska blackfish</name>
    <dbReference type="NCBI Taxonomy" id="75939"/>
    <lineage>
        <taxon>Eukaryota</taxon>
        <taxon>Metazoa</taxon>
        <taxon>Chordata</taxon>
        <taxon>Craniata</taxon>
        <taxon>Vertebrata</taxon>
        <taxon>Euteleostomi</taxon>
        <taxon>Actinopterygii</taxon>
        <taxon>Neopterygii</taxon>
        <taxon>Teleostei</taxon>
        <taxon>Protacanthopterygii</taxon>
        <taxon>Esociformes</taxon>
        <taxon>Umbridae</taxon>
        <taxon>Dallia</taxon>
    </lineage>
</organism>
<proteinExistence type="predicted"/>
<keyword evidence="2" id="KW-1185">Reference proteome</keyword>
<comment type="caution">
    <text evidence="1">The sequence shown here is derived from an EMBL/GenBank/DDBJ whole genome shotgun (WGS) entry which is preliminary data.</text>
</comment>
<name>A0ACC2FT21_DALPE</name>
<dbReference type="EMBL" id="CM055749">
    <property type="protein sequence ID" value="KAJ7994507.1"/>
    <property type="molecule type" value="Genomic_DNA"/>
</dbReference>
<dbReference type="Proteomes" id="UP001157502">
    <property type="component" value="Chromosome 22"/>
</dbReference>
<accession>A0ACC2FT21</accession>
<protein>
    <submittedName>
        <fullName evidence="1">Uncharacterized protein</fullName>
    </submittedName>
</protein>
<gene>
    <name evidence="1" type="ORF">DPEC_G00250200</name>
</gene>
<reference evidence="1" key="1">
    <citation type="submission" date="2021-05" db="EMBL/GenBank/DDBJ databases">
        <authorList>
            <person name="Pan Q."/>
            <person name="Jouanno E."/>
            <person name="Zahm M."/>
            <person name="Klopp C."/>
            <person name="Cabau C."/>
            <person name="Louis A."/>
            <person name="Berthelot C."/>
            <person name="Parey E."/>
            <person name="Roest Crollius H."/>
            <person name="Montfort J."/>
            <person name="Robinson-Rechavi M."/>
            <person name="Bouchez O."/>
            <person name="Lampietro C."/>
            <person name="Lopez Roques C."/>
            <person name="Donnadieu C."/>
            <person name="Postlethwait J."/>
            <person name="Bobe J."/>
            <person name="Dillon D."/>
            <person name="Chandos A."/>
            <person name="von Hippel F."/>
            <person name="Guiguen Y."/>
        </authorList>
    </citation>
    <scope>NUCLEOTIDE SEQUENCE</scope>
    <source>
        <strain evidence="1">YG-Jan2019</strain>
    </source>
</reference>